<dbReference type="PANTHER" id="PTHR30329:SF21">
    <property type="entry name" value="LIPOPROTEIN YIAD-RELATED"/>
    <property type="match status" value="1"/>
</dbReference>
<evidence type="ECO:0000256" key="5">
    <source>
        <dbReference type="SAM" id="MobiDB-lite"/>
    </source>
</evidence>
<evidence type="ECO:0000259" key="7">
    <source>
        <dbReference type="PROSITE" id="PS51123"/>
    </source>
</evidence>
<feature type="domain" description="OmpA-like" evidence="7">
    <location>
        <begin position="301"/>
        <end position="417"/>
    </location>
</feature>
<evidence type="ECO:0000256" key="4">
    <source>
        <dbReference type="PROSITE-ProRule" id="PRU00473"/>
    </source>
</evidence>
<evidence type="ECO:0000256" key="6">
    <source>
        <dbReference type="SAM" id="SignalP"/>
    </source>
</evidence>
<proteinExistence type="predicted"/>
<dbReference type="Proteomes" id="UP000479293">
    <property type="component" value="Unassembled WGS sequence"/>
</dbReference>
<keyword evidence="2 4" id="KW-0472">Membrane</keyword>
<dbReference type="CDD" id="cd07185">
    <property type="entry name" value="OmpA_C-like"/>
    <property type="match status" value="1"/>
</dbReference>
<reference evidence="8 9" key="1">
    <citation type="submission" date="2019-10" db="EMBL/GenBank/DDBJ databases">
        <title>Draft Genome Sequence of Cytophagaceae sp. SJW1-29.</title>
        <authorList>
            <person name="Choi A."/>
        </authorList>
    </citation>
    <scope>NUCLEOTIDE SEQUENCE [LARGE SCALE GENOMIC DNA]</scope>
    <source>
        <strain evidence="8 9">SJW1-29</strain>
    </source>
</reference>
<dbReference type="InterPro" id="IPR036737">
    <property type="entry name" value="OmpA-like_sf"/>
</dbReference>
<dbReference type="SUPFAM" id="SSF103088">
    <property type="entry name" value="OmpA-like"/>
    <property type="match status" value="1"/>
</dbReference>
<protein>
    <submittedName>
        <fullName evidence="8">OmpA family protein</fullName>
    </submittedName>
</protein>
<dbReference type="InterPro" id="IPR006665">
    <property type="entry name" value="OmpA-like"/>
</dbReference>
<evidence type="ECO:0000313" key="9">
    <source>
        <dbReference type="Proteomes" id="UP000479293"/>
    </source>
</evidence>
<dbReference type="Gene3D" id="2.60.40.1120">
    <property type="entry name" value="Carboxypeptidase-like, regulatory domain"/>
    <property type="match status" value="1"/>
</dbReference>
<sequence length="417" mass="47020">MRILPFSAWLLVLGLSLGTAQAQITDRPYVEERYSRRVSIVRVTLSEQYTIVDMQYGQPGRATLFNPFGLSNYTIQIDPKSRLYRPGDTSRRYRFIKAEGIPVTPEKKSVLPGEVVNFRLYYERLDPGIEVFDLYEGRNADIDLREENYEFWNFYGIHIKNPRSPRSEPRVPPSSPPKKSIPKEEPKEDVPIQRPPLQEPPLLDKVPEDVTITAPEIVGLMGTVYDAKTRKPIPAQLQYVDQGDSMRVGTSSGKYRLGLNGSGRYSVGAAAKGYLSTSMVVSPADSAGKNPLTYDFYLTPLAEGASITLEKIYFATSEYELLPESFDELNALVGMLRENPSMKIRIEGHTDNLGDFDKNVELSRNRANAVRDYLIKKGIDAQRLEAKGYGPTRPVGKGNSEAERQKNRRVEFVVTQI</sequence>
<evidence type="ECO:0000256" key="1">
    <source>
        <dbReference type="ARBA" id="ARBA00004442"/>
    </source>
</evidence>
<organism evidence="8 9">
    <name type="scientific">Salmonirosea aquatica</name>
    <dbReference type="NCBI Taxonomy" id="2654236"/>
    <lineage>
        <taxon>Bacteria</taxon>
        <taxon>Pseudomonadati</taxon>
        <taxon>Bacteroidota</taxon>
        <taxon>Cytophagia</taxon>
        <taxon>Cytophagales</taxon>
        <taxon>Spirosomataceae</taxon>
        <taxon>Salmonirosea</taxon>
    </lineage>
</organism>
<dbReference type="GO" id="GO:0009279">
    <property type="term" value="C:cell outer membrane"/>
    <property type="evidence" value="ECO:0007669"/>
    <property type="project" value="UniProtKB-SubCell"/>
</dbReference>
<dbReference type="PROSITE" id="PS51123">
    <property type="entry name" value="OMPA_2"/>
    <property type="match status" value="1"/>
</dbReference>
<feature type="region of interest" description="Disordered" evidence="5">
    <location>
        <begin position="163"/>
        <end position="208"/>
    </location>
</feature>
<dbReference type="Pfam" id="PF00691">
    <property type="entry name" value="OmpA"/>
    <property type="match status" value="1"/>
</dbReference>
<accession>A0A7C9FYE2</accession>
<keyword evidence="9" id="KW-1185">Reference proteome</keyword>
<comment type="caution">
    <text evidence="8">The sequence shown here is derived from an EMBL/GenBank/DDBJ whole genome shotgun (WGS) entry which is preliminary data.</text>
</comment>
<keyword evidence="3" id="KW-0998">Cell outer membrane</keyword>
<feature type="region of interest" description="Disordered" evidence="5">
    <location>
        <begin position="387"/>
        <end position="406"/>
    </location>
</feature>
<feature type="signal peptide" evidence="6">
    <location>
        <begin position="1"/>
        <end position="22"/>
    </location>
</feature>
<dbReference type="AlphaFoldDB" id="A0A7C9FYE2"/>
<keyword evidence="6" id="KW-0732">Signal</keyword>
<dbReference type="EMBL" id="WHLY01000002">
    <property type="protein sequence ID" value="MPR34273.1"/>
    <property type="molecule type" value="Genomic_DNA"/>
</dbReference>
<dbReference type="Gene3D" id="3.30.1330.60">
    <property type="entry name" value="OmpA-like domain"/>
    <property type="match status" value="1"/>
</dbReference>
<comment type="subcellular location">
    <subcellularLocation>
        <location evidence="1">Cell outer membrane</location>
    </subcellularLocation>
</comment>
<evidence type="ECO:0000256" key="2">
    <source>
        <dbReference type="ARBA" id="ARBA00023136"/>
    </source>
</evidence>
<dbReference type="PRINTS" id="PR01021">
    <property type="entry name" value="OMPADOMAIN"/>
</dbReference>
<feature type="compositionally biased region" description="Basic and acidic residues" evidence="5">
    <location>
        <begin position="181"/>
        <end position="191"/>
    </location>
</feature>
<dbReference type="PANTHER" id="PTHR30329">
    <property type="entry name" value="STATOR ELEMENT OF FLAGELLAR MOTOR COMPLEX"/>
    <property type="match status" value="1"/>
</dbReference>
<dbReference type="InterPro" id="IPR006664">
    <property type="entry name" value="OMP_bac"/>
</dbReference>
<gene>
    <name evidence="8" type="ORF">GBK04_13135</name>
</gene>
<dbReference type="RefSeq" id="WP_152760340.1">
    <property type="nucleotide sequence ID" value="NZ_WHLY01000002.1"/>
</dbReference>
<dbReference type="InterPro" id="IPR050330">
    <property type="entry name" value="Bact_OuterMem_StrucFunc"/>
</dbReference>
<feature type="chain" id="PRO_5028937197" evidence="6">
    <location>
        <begin position="23"/>
        <end position="417"/>
    </location>
</feature>
<name>A0A7C9FYE2_9BACT</name>
<evidence type="ECO:0000313" key="8">
    <source>
        <dbReference type="EMBL" id="MPR34273.1"/>
    </source>
</evidence>
<evidence type="ECO:0000256" key="3">
    <source>
        <dbReference type="ARBA" id="ARBA00023237"/>
    </source>
</evidence>